<accession>A0ABX7S7X5</accession>
<feature type="domain" description="YCII-related" evidence="2">
    <location>
        <begin position="8"/>
        <end position="87"/>
    </location>
</feature>
<evidence type="ECO:0000256" key="1">
    <source>
        <dbReference type="ARBA" id="ARBA00007689"/>
    </source>
</evidence>
<comment type="similarity">
    <text evidence="1">Belongs to the YciI family.</text>
</comment>
<dbReference type="PANTHER" id="PTHR37828:SF1">
    <property type="entry name" value="YCII-RELATED DOMAIN-CONTAINING PROTEIN"/>
    <property type="match status" value="1"/>
</dbReference>
<proteinExistence type="inferred from homology"/>
<reference evidence="3 4" key="1">
    <citation type="submission" date="2021-03" db="EMBL/GenBank/DDBJ databases">
        <title>Thermosipho ferrireducens sp.nov., an anaerobic thermophilic iron-reducing bacterium isolated from a deep-sea hydrothermal sulfide deposits.</title>
        <authorList>
            <person name="Zeng X."/>
            <person name="Chen Y."/>
            <person name="Shao Z."/>
        </authorList>
    </citation>
    <scope>NUCLEOTIDE SEQUENCE [LARGE SCALE GENOMIC DNA]</scope>
    <source>
        <strain evidence="3 4">JL129W03</strain>
    </source>
</reference>
<evidence type="ECO:0000313" key="4">
    <source>
        <dbReference type="Proteomes" id="UP000671862"/>
    </source>
</evidence>
<dbReference type="SUPFAM" id="SSF54909">
    <property type="entry name" value="Dimeric alpha+beta barrel"/>
    <property type="match status" value="1"/>
</dbReference>
<evidence type="ECO:0000259" key="2">
    <source>
        <dbReference type="Pfam" id="PF03795"/>
    </source>
</evidence>
<dbReference type="EMBL" id="CP071446">
    <property type="protein sequence ID" value="QTA37910.1"/>
    <property type="molecule type" value="Genomic_DNA"/>
</dbReference>
<dbReference type="Gene3D" id="3.30.70.1060">
    <property type="entry name" value="Dimeric alpha+beta barrel"/>
    <property type="match status" value="1"/>
</dbReference>
<organism evidence="3 4">
    <name type="scientific">Thermosipho ferrireducens</name>
    <dbReference type="NCBI Taxonomy" id="2571116"/>
    <lineage>
        <taxon>Bacteria</taxon>
        <taxon>Thermotogati</taxon>
        <taxon>Thermotogota</taxon>
        <taxon>Thermotogae</taxon>
        <taxon>Thermotogales</taxon>
        <taxon>Fervidobacteriaceae</taxon>
        <taxon>Thermosipho</taxon>
    </lineage>
</organism>
<dbReference type="Pfam" id="PF03795">
    <property type="entry name" value="YCII"/>
    <property type="match status" value="1"/>
</dbReference>
<dbReference type="InterPro" id="IPR005545">
    <property type="entry name" value="YCII"/>
</dbReference>
<protein>
    <recommendedName>
        <fullName evidence="2">YCII-related domain-containing protein</fullName>
    </recommendedName>
</protein>
<dbReference type="Proteomes" id="UP000671862">
    <property type="component" value="Chromosome"/>
</dbReference>
<dbReference type="InterPro" id="IPR011008">
    <property type="entry name" value="Dimeric_a/b-barrel"/>
</dbReference>
<dbReference type="PANTHER" id="PTHR37828">
    <property type="entry name" value="GSR2449 PROTEIN"/>
    <property type="match status" value="1"/>
</dbReference>
<name>A0ABX7S7X5_9BACT</name>
<gene>
    <name evidence="3" type="ORF">JYK00_09360</name>
</gene>
<keyword evidence="4" id="KW-1185">Reference proteome</keyword>
<sequence>MKKGDKLYVRVDYKVEGNNLSQNDLEDHYKYLKEIAAKRYLVGGGFLDRNGGMVLFEARNLKEAIEIADNDPLIERKFYTYELFEWKLTILSEEIQKDKSR</sequence>
<dbReference type="RefSeq" id="WP_207566631.1">
    <property type="nucleotide sequence ID" value="NZ_CP071446.1"/>
</dbReference>
<evidence type="ECO:0000313" key="3">
    <source>
        <dbReference type="EMBL" id="QTA37910.1"/>
    </source>
</evidence>